<dbReference type="GO" id="GO:0005634">
    <property type="term" value="C:nucleus"/>
    <property type="evidence" value="ECO:0007669"/>
    <property type="project" value="UniProtKB-SubCell"/>
</dbReference>
<feature type="domain" description="C2H2-type" evidence="10">
    <location>
        <begin position="34"/>
        <end position="61"/>
    </location>
</feature>
<evidence type="ECO:0000256" key="8">
    <source>
        <dbReference type="PROSITE-ProRule" id="PRU00042"/>
    </source>
</evidence>
<keyword evidence="5" id="KW-0862">Zinc</keyword>
<dbReference type="FunFam" id="3.30.160.60:FF:000016">
    <property type="entry name" value="zinc finger protein 37 homolog"/>
    <property type="match status" value="1"/>
</dbReference>
<dbReference type="PANTHER" id="PTHR24404:SF106">
    <property type="entry name" value="C2H2-TYPE DOMAIN-CONTAINING PROTEIN"/>
    <property type="match status" value="1"/>
</dbReference>
<name>A0A815ECX5_9BILA</name>
<dbReference type="SUPFAM" id="SSF57667">
    <property type="entry name" value="beta-beta-alpha zinc fingers"/>
    <property type="match status" value="2"/>
</dbReference>
<reference evidence="11" key="1">
    <citation type="submission" date="2021-02" db="EMBL/GenBank/DDBJ databases">
        <authorList>
            <person name="Nowell W R."/>
        </authorList>
    </citation>
    <scope>NUCLEOTIDE SEQUENCE</scope>
</reference>
<dbReference type="PANTHER" id="PTHR24404">
    <property type="entry name" value="ZINC FINGER PROTEIN"/>
    <property type="match status" value="1"/>
</dbReference>
<feature type="domain" description="C2H2-type" evidence="10">
    <location>
        <begin position="99"/>
        <end position="127"/>
    </location>
</feature>
<evidence type="ECO:0000313" key="11">
    <source>
        <dbReference type="EMBL" id="CAF1310856.1"/>
    </source>
</evidence>
<evidence type="ECO:0000256" key="4">
    <source>
        <dbReference type="ARBA" id="ARBA00022771"/>
    </source>
</evidence>
<evidence type="ECO:0000256" key="1">
    <source>
        <dbReference type="ARBA" id="ARBA00004123"/>
    </source>
</evidence>
<keyword evidence="4 8" id="KW-0863">Zinc-finger</keyword>
<keyword evidence="7" id="KW-0539">Nucleus</keyword>
<keyword evidence="3" id="KW-0677">Repeat</keyword>
<accession>A0A815ECX5</accession>
<keyword evidence="6" id="KW-0238">DNA-binding</keyword>
<dbReference type="SMART" id="SM00355">
    <property type="entry name" value="ZnF_C2H2"/>
    <property type="match status" value="4"/>
</dbReference>
<evidence type="ECO:0000256" key="9">
    <source>
        <dbReference type="SAM" id="MobiDB-lite"/>
    </source>
</evidence>
<feature type="compositionally biased region" description="Low complexity" evidence="9">
    <location>
        <begin position="195"/>
        <end position="237"/>
    </location>
</feature>
<evidence type="ECO:0000256" key="6">
    <source>
        <dbReference type="ARBA" id="ARBA00023125"/>
    </source>
</evidence>
<dbReference type="Gene3D" id="3.30.160.60">
    <property type="entry name" value="Classic Zinc Finger"/>
    <property type="match status" value="3"/>
</dbReference>
<evidence type="ECO:0000259" key="10">
    <source>
        <dbReference type="PROSITE" id="PS50157"/>
    </source>
</evidence>
<dbReference type="InterPro" id="IPR013087">
    <property type="entry name" value="Znf_C2H2_type"/>
</dbReference>
<keyword evidence="2" id="KW-0479">Metal-binding</keyword>
<dbReference type="PROSITE" id="PS00028">
    <property type="entry name" value="ZINC_FINGER_C2H2_1"/>
    <property type="match status" value="4"/>
</dbReference>
<dbReference type="Pfam" id="PF00096">
    <property type="entry name" value="zf-C2H2"/>
    <property type="match status" value="2"/>
</dbReference>
<feature type="domain" description="C2H2-type" evidence="10">
    <location>
        <begin position="128"/>
        <end position="156"/>
    </location>
</feature>
<dbReference type="EMBL" id="CAJNOM010000275">
    <property type="protein sequence ID" value="CAF1310856.1"/>
    <property type="molecule type" value="Genomic_DNA"/>
</dbReference>
<dbReference type="GO" id="GO:0000978">
    <property type="term" value="F:RNA polymerase II cis-regulatory region sequence-specific DNA binding"/>
    <property type="evidence" value="ECO:0007669"/>
    <property type="project" value="TreeGrafter"/>
</dbReference>
<dbReference type="GO" id="GO:0003700">
    <property type="term" value="F:DNA-binding transcription factor activity"/>
    <property type="evidence" value="ECO:0007669"/>
    <property type="project" value="TreeGrafter"/>
</dbReference>
<proteinExistence type="predicted"/>
<dbReference type="AlphaFoldDB" id="A0A815ECX5"/>
<feature type="region of interest" description="Disordered" evidence="9">
    <location>
        <begin position="191"/>
        <end position="247"/>
    </location>
</feature>
<dbReference type="InterPro" id="IPR036236">
    <property type="entry name" value="Znf_C2H2_sf"/>
</dbReference>
<evidence type="ECO:0000256" key="2">
    <source>
        <dbReference type="ARBA" id="ARBA00022723"/>
    </source>
</evidence>
<gene>
    <name evidence="11" type="ORF">QVE165_LOCUS31782</name>
</gene>
<dbReference type="FunFam" id="3.30.160.60:FF:001498">
    <property type="entry name" value="Zinc finger protein 404"/>
    <property type="match status" value="1"/>
</dbReference>
<feature type="domain" description="C2H2-type" evidence="10">
    <location>
        <begin position="62"/>
        <end position="90"/>
    </location>
</feature>
<protein>
    <recommendedName>
        <fullName evidence="10">C2H2-type domain-containing protein</fullName>
    </recommendedName>
</protein>
<evidence type="ECO:0000256" key="5">
    <source>
        <dbReference type="ARBA" id="ARBA00022833"/>
    </source>
</evidence>
<dbReference type="InterPro" id="IPR050589">
    <property type="entry name" value="Ikaros_C2H2-ZF"/>
</dbReference>
<organism evidence="11 12">
    <name type="scientific">Adineta steineri</name>
    <dbReference type="NCBI Taxonomy" id="433720"/>
    <lineage>
        <taxon>Eukaryota</taxon>
        <taxon>Metazoa</taxon>
        <taxon>Spiralia</taxon>
        <taxon>Gnathifera</taxon>
        <taxon>Rotifera</taxon>
        <taxon>Eurotatoria</taxon>
        <taxon>Bdelloidea</taxon>
        <taxon>Adinetida</taxon>
        <taxon>Adinetidae</taxon>
        <taxon>Adineta</taxon>
    </lineage>
</organism>
<evidence type="ECO:0000256" key="3">
    <source>
        <dbReference type="ARBA" id="ARBA00022737"/>
    </source>
</evidence>
<dbReference type="GO" id="GO:0008270">
    <property type="term" value="F:zinc ion binding"/>
    <property type="evidence" value="ECO:0007669"/>
    <property type="project" value="UniProtKB-KW"/>
</dbReference>
<dbReference type="OrthoDB" id="8922241at2759"/>
<dbReference type="GO" id="GO:0006357">
    <property type="term" value="P:regulation of transcription by RNA polymerase II"/>
    <property type="evidence" value="ECO:0007669"/>
    <property type="project" value="TreeGrafter"/>
</dbReference>
<keyword evidence="12" id="KW-1185">Reference proteome</keyword>
<dbReference type="Proteomes" id="UP000663832">
    <property type="component" value="Unassembled WGS sequence"/>
</dbReference>
<evidence type="ECO:0000313" key="12">
    <source>
        <dbReference type="Proteomes" id="UP000663832"/>
    </source>
</evidence>
<comment type="subcellular location">
    <subcellularLocation>
        <location evidence="1">Nucleus</location>
    </subcellularLocation>
</comment>
<sequence length="261" mass="30301">MPINEQIRTIFVKKPCLIQSSSIISQTDDKNPSYSCSYCSKLFSSPSHLSRHMLIHTGEKPCLCSECGQQFSQISSLERHQRTKHEKVKQFHTVNNHLYQCTLCHEYFSLKHNLKMHERKLHQIQTNFFCNICSAYFTCNSSLQKHRNFRHRSLTKTQQSSISNETSITKTNNISDNWTLIQNDQLNSDTNIFDSSPTSVSHPSSEEQSSAFSTKRSSINSNDLFNSNNINNRQTDNTNKHSYQQQQQQVHYQILKCNEIN</sequence>
<evidence type="ECO:0000256" key="7">
    <source>
        <dbReference type="ARBA" id="ARBA00023242"/>
    </source>
</evidence>
<comment type="caution">
    <text evidence="11">The sequence shown here is derived from an EMBL/GenBank/DDBJ whole genome shotgun (WGS) entry which is preliminary data.</text>
</comment>
<dbReference type="PROSITE" id="PS50157">
    <property type="entry name" value="ZINC_FINGER_C2H2_2"/>
    <property type="match status" value="4"/>
</dbReference>